<keyword evidence="6" id="KW-1185">Reference proteome</keyword>
<evidence type="ECO:0000313" key="5">
    <source>
        <dbReference type="EMBL" id="CAA7398316.1"/>
    </source>
</evidence>
<feature type="region of interest" description="Disordered" evidence="3">
    <location>
        <begin position="161"/>
        <end position="180"/>
    </location>
</feature>
<name>A0A7I8KM04_SPIIN</name>
<dbReference type="GO" id="GO:0101031">
    <property type="term" value="C:protein folding chaperone complex"/>
    <property type="evidence" value="ECO:0007669"/>
    <property type="project" value="UniProtKB-ARBA"/>
</dbReference>
<dbReference type="PROSITE" id="PS51203">
    <property type="entry name" value="CS"/>
    <property type="match status" value="1"/>
</dbReference>
<dbReference type="OrthoDB" id="1564555at2759"/>
<proteinExistence type="inferred from homology"/>
<comment type="similarity">
    <text evidence="1 2">Belongs to the p23/wos2 family.</text>
</comment>
<feature type="compositionally biased region" description="Basic and acidic residues" evidence="3">
    <location>
        <begin position="140"/>
        <end position="151"/>
    </location>
</feature>
<dbReference type="EMBL" id="LR746269">
    <property type="protein sequence ID" value="CAA7398316.1"/>
    <property type="molecule type" value="Genomic_DNA"/>
</dbReference>
<evidence type="ECO:0000313" key="6">
    <source>
        <dbReference type="Proteomes" id="UP000663760"/>
    </source>
</evidence>
<feature type="compositionally biased region" description="Acidic residues" evidence="3">
    <location>
        <begin position="130"/>
        <end position="139"/>
    </location>
</feature>
<dbReference type="SUPFAM" id="SSF49764">
    <property type="entry name" value="HSP20-like chaperones"/>
    <property type="match status" value="1"/>
</dbReference>
<dbReference type="GO" id="GO:0051087">
    <property type="term" value="F:protein-folding chaperone binding"/>
    <property type="evidence" value="ECO:0007669"/>
    <property type="project" value="TreeGrafter"/>
</dbReference>
<dbReference type="Gene3D" id="2.60.40.790">
    <property type="match status" value="1"/>
</dbReference>
<gene>
    <name evidence="5" type="ORF">SI8410_06008981</name>
</gene>
<comment type="function">
    <text evidence="2">Acts as a co-chaperone for HSP90.</text>
</comment>
<accession>A0A7I8KM04</accession>
<protein>
    <recommendedName>
        <fullName evidence="2">Co-chaperone protein p23</fullName>
    </recommendedName>
</protein>
<dbReference type="CDD" id="cd06465">
    <property type="entry name" value="p23_hB-ind1_like"/>
    <property type="match status" value="1"/>
</dbReference>
<dbReference type="Pfam" id="PF04969">
    <property type="entry name" value="CS"/>
    <property type="match status" value="1"/>
</dbReference>
<dbReference type="GO" id="GO:0051879">
    <property type="term" value="F:Hsp90 protein binding"/>
    <property type="evidence" value="ECO:0007669"/>
    <property type="project" value="UniProtKB-UniRule"/>
</dbReference>
<keyword evidence="2" id="KW-0963">Cytoplasm</keyword>
<evidence type="ECO:0000256" key="1">
    <source>
        <dbReference type="ARBA" id="ARBA00025733"/>
    </source>
</evidence>
<evidence type="ECO:0000256" key="3">
    <source>
        <dbReference type="SAM" id="MobiDB-lite"/>
    </source>
</evidence>
<dbReference type="AlphaFoldDB" id="A0A7I8KM04"/>
<dbReference type="PANTHER" id="PTHR22932:SF10">
    <property type="entry name" value="CO-CHAPERONE PROTEIN P23"/>
    <property type="match status" value="1"/>
</dbReference>
<comment type="subunit">
    <text evidence="2">Interacts with HSP90 in an ATP-dependent manner.</text>
</comment>
<dbReference type="FunFam" id="2.60.40.790:FF:000013">
    <property type="entry name" value="Very-long-chain (3R)-3-hydroxyacyl-CoA dehydratase"/>
    <property type="match status" value="1"/>
</dbReference>
<dbReference type="GO" id="GO:0006457">
    <property type="term" value="P:protein folding"/>
    <property type="evidence" value="ECO:0007669"/>
    <property type="project" value="TreeGrafter"/>
</dbReference>
<dbReference type="InterPro" id="IPR008978">
    <property type="entry name" value="HSP20-like_chaperone"/>
</dbReference>
<reference evidence="5" key="1">
    <citation type="submission" date="2020-02" db="EMBL/GenBank/DDBJ databases">
        <authorList>
            <person name="Scholz U."/>
            <person name="Mascher M."/>
            <person name="Fiebig A."/>
        </authorList>
    </citation>
    <scope>NUCLEOTIDE SEQUENCE</scope>
</reference>
<dbReference type="GO" id="GO:0005829">
    <property type="term" value="C:cytosol"/>
    <property type="evidence" value="ECO:0007669"/>
    <property type="project" value="TreeGrafter"/>
</dbReference>
<organism evidence="5 6">
    <name type="scientific">Spirodela intermedia</name>
    <name type="common">Intermediate duckweed</name>
    <dbReference type="NCBI Taxonomy" id="51605"/>
    <lineage>
        <taxon>Eukaryota</taxon>
        <taxon>Viridiplantae</taxon>
        <taxon>Streptophyta</taxon>
        <taxon>Embryophyta</taxon>
        <taxon>Tracheophyta</taxon>
        <taxon>Spermatophyta</taxon>
        <taxon>Magnoliopsida</taxon>
        <taxon>Liliopsida</taxon>
        <taxon>Araceae</taxon>
        <taxon>Lemnoideae</taxon>
        <taxon>Spirodela</taxon>
    </lineage>
</organism>
<dbReference type="PANTHER" id="PTHR22932">
    <property type="entry name" value="TELOMERASE-BINDING PROTEIN P23 HSP90 CO-CHAPERONE"/>
    <property type="match status" value="1"/>
</dbReference>
<dbReference type="InterPro" id="IPR007052">
    <property type="entry name" value="CS_dom"/>
</dbReference>
<comment type="subcellular location">
    <subcellularLocation>
        <location evidence="2">Cytoplasm</location>
    </subcellularLocation>
    <subcellularLocation>
        <location evidence="2">Nucleus</location>
    </subcellularLocation>
</comment>
<feature type="region of interest" description="Disordered" evidence="3">
    <location>
        <begin position="122"/>
        <end position="152"/>
    </location>
</feature>
<dbReference type="Proteomes" id="UP000663760">
    <property type="component" value="Chromosome 6"/>
</dbReference>
<evidence type="ECO:0000256" key="2">
    <source>
        <dbReference type="RuleBase" id="RU369032"/>
    </source>
</evidence>
<dbReference type="InterPro" id="IPR045250">
    <property type="entry name" value="p23-like"/>
</dbReference>
<keyword evidence="2" id="KW-0143">Chaperone</keyword>
<dbReference type="GO" id="GO:0051131">
    <property type="term" value="P:chaperone-mediated protein complex assembly"/>
    <property type="evidence" value="ECO:0007669"/>
    <property type="project" value="TreeGrafter"/>
</dbReference>
<sequence length="180" mass="20377">MSRHPTAKWSQSSDKIYLTIELPDAKDVKLKLEPEGKFVFSAIKDGVSYEIDIELAGKVDVEESKVSVGVRSIVYVIQKSEKKWWTRLLKQEGKPPAFLKVDWDKWVDEEDEANQGLDFDDMDFSKLDMGGDDDLDMDDFQGREGEDESSKRVVFLSAEDAEEAKDEAGFAAKVNEETGK</sequence>
<feature type="domain" description="CS" evidence="4">
    <location>
        <begin position="2"/>
        <end position="89"/>
    </location>
</feature>
<dbReference type="GO" id="GO:0005634">
    <property type="term" value="C:nucleus"/>
    <property type="evidence" value="ECO:0007669"/>
    <property type="project" value="UniProtKB-SubCell"/>
</dbReference>
<evidence type="ECO:0000259" key="4">
    <source>
        <dbReference type="PROSITE" id="PS51203"/>
    </source>
</evidence>
<keyword evidence="2" id="KW-0539">Nucleus</keyword>